<evidence type="ECO:0000313" key="4">
    <source>
        <dbReference type="EMBL" id="ABF42826.1"/>
    </source>
</evidence>
<proteinExistence type="predicted"/>
<name>Q1IJX4_KORVE</name>
<dbReference type="Pfam" id="PF13439">
    <property type="entry name" value="Glyco_transf_4"/>
    <property type="match status" value="1"/>
</dbReference>
<reference evidence="4 5" key="1">
    <citation type="journal article" date="2009" name="Appl. Environ. Microbiol.">
        <title>Three genomes from the phylum Acidobacteria provide insight into the lifestyles of these microorganisms in soils.</title>
        <authorList>
            <person name="Ward N.L."/>
            <person name="Challacombe J.F."/>
            <person name="Janssen P.H."/>
            <person name="Henrissat B."/>
            <person name="Coutinho P.M."/>
            <person name="Wu M."/>
            <person name="Xie G."/>
            <person name="Haft D.H."/>
            <person name="Sait M."/>
            <person name="Badger J."/>
            <person name="Barabote R.D."/>
            <person name="Bradley B."/>
            <person name="Brettin T.S."/>
            <person name="Brinkac L.M."/>
            <person name="Bruce D."/>
            <person name="Creasy T."/>
            <person name="Daugherty S.C."/>
            <person name="Davidsen T.M."/>
            <person name="DeBoy R.T."/>
            <person name="Detter J.C."/>
            <person name="Dodson R.J."/>
            <person name="Durkin A.S."/>
            <person name="Ganapathy A."/>
            <person name="Gwinn-Giglio M."/>
            <person name="Han C.S."/>
            <person name="Khouri H."/>
            <person name="Kiss H."/>
            <person name="Kothari S.P."/>
            <person name="Madupu R."/>
            <person name="Nelson K.E."/>
            <person name="Nelson W.C."/>
            <person name="Paulsen I."/>
            <person name="Penn K."/>
            <person name="Ren Q."/>
            <person name="Rosovitz M.J."/>
            <person name="Selengut J.D."/>
            <person name="Shrivastava S."/>
            <person name="Sullivan S.A."/>
            <person name="Tapia R."/>
            <person name="Thompson L.S."/>
            <person name="Watkins K.L."/>
            <person name="Yang Q."/>
            <person name="Yu C."/>
            <person name="Zafar N."/>
            <person name="Zhou L."/>
            <person name="Kuske C.R."/>
        </authorList>
    </citation>
    <scope>NUCLEOTIDE SEQUENCE [LARGE SCALE GENOMIC DNA]</scope>
    <source>
        <strain evidence="4 5">Ellin345</strain>
    </source>
</reference>
<dbReference type="AlphaFoldDB" id="Q1IJX4"/>
<organism evidence="4 5">
    <name type="scientific">Koribacter versatilis (strain Ellin345)</name>
    <dbReference type="NCBI Taxonomy" id="204669"/>
    <lineage>
        <taxon>Bacteria</taxon>
        <taxon>Pseudomonadati</taxon>
        <taxon>Acidobacteriota</taxon>
        <taxon>Terriglobia</taxon>
        <taxon>Terriglobales</taxon>
        <taxon>Candidatus Korobacteraceae</taxon>
        <taxon>Candidatus Korobacter</taxon>
    </lineage>
</organism>
<keyword evidence="5" id="KW-1185">Reference proteome</keyword>
<evidence type="ECO:0000313" key="5">
    <source>
        <dbReference type="Proteomes" id="UP000002432"/>
    </source>
</evidence>
<dbReference type="CDD" id="cd03809">
    <property type="entry name" value="GT4_MtfB-like"/>
    <property type="match status" value="1"/>
</dbReference>
<protein>
    <submittedName>
        <fullName evidence="4">Glycosyl transferase, group 1</fullName>
    </submittedName>
</protein>
<feature type="domain" description="Glycosyltransferase subfamily 4-like N-terminal" evidence="3">
    <location>
        <begin position="19"/>
        <end position="177"/>
    </location>
</feature>
<dbReference type="Gene3D" id="3.40.50.2000">
    <property type="entry name" value="Glycogen Phosphorylase B"/>
    <property type="match status" value="2"/>
</dbReference>
<dbReference type="GO" id="GO:0009103">
    <property type="term" value="P:lipopolysaccharide biosynthetic process"/>
    <property type="evidence" value="ECO:0007669"/>
    <property type="project" value="TreeGrafter"/>
</dbReference>
<sequence length="379" mass="42309">MATFRVGLNLIYLQPGRLGGTEVYARELLQEIEEQNQEFDFVLFLSPESYETVNYVSSRFRKVRVPISSQSPSKRHLLEQTILPRLIAREGIDLLHSMGYVCPLLAECKQVVTVHDMLYEVHPEYLSKLKLLFWRFFVPRSVRRSVRTIAVSQNAKEDIVKYCGVDSARVVAIHSGIRFQPPADEAQVTATLDKFGIKRPFVLAVGCGRHKRVDLIEEACRQLDVQLVVTGLPESRVVPHRTERTFYAGFVSAEDLRALYAAAEVYATASSMEGFGLTLLESMMQNTPVISSAAGSLREVGGDAILAIETPTSAALAKAISEVMLDRQLRDRLVNAGKQRLGQFTWKESARRHLDVYREVLSGSAERPMAPPSRVGVGG</sequence>
<dbReference type="InterPro" id="IPR001296">
    <property type="entry name" value="Glyco_trans_1"/>
</dbReference>
<dbReference type="InterPro" id="IPR028098">
    <property type="entry name" value="Glyco_trans_4-like_N"/>
</dbReference>
<dbReference type="EnsemblBacteria" id="ABF42826">
    <property type="protein sequence ID" value="ABF42826"/>
    <property type="gene ID" value="Acid345_3826"/>
</dbReference>
<dbReference type="Proteomes" id="UP000002432">
    <property type="component" value="Chromosome"/>
</dbReference>
<evidence type="ECO:0000256" key="1">
    <source>
        <dbReference type="ARBA" id="ARBA00022679"/>
    </source>
</evidence>
<feature type="domain" description="Glycosyl transferase family 1" evidence="2">
    <location>
        <begin position="198"/>
        <end position="340"/>
    </location>
</feature>
<dbReference type="EMBL" id="CP000360">
    <property type="protein sequence ID" value="ABF42826.1"/>
    <property type="molecule type" value="Genomic_DNA"/>
</dbReference>
<dbReference type="eggNOG" id="COG0438">
    <property type="taxonomic scope" value="Bacteria"/>
</dbReference>
<dbReference type="HOGENOM" id="CLU_009583_27_0_0"/>
<accession>Q1IJX4</accession>
<dbReference type="RefSeq" id="WP_011524625.1">
    <property type="nucleotide sequence ID" value="NC_008009.1"/>
</dbReference>
<dbReference type="CAZy" id="GT4">
    <property type="family name" value="Glycosyltransferase Family 4"/>
</dbReference>
<evidence type="ECO:0000259" key="3">
    <source>
        <dbReference type="Pfam" id="PF13439"/>
    </source>
</evidence>
<dbReference type="PANTHER" id="PTHR46401:SF2">
    <property type="entry name" value="GLYCOSYLTRANSFERASE WBBK-RELATED"/>
    <property type="match status" value="1"/>
</dbReference>
<dbReference type="STRING" id="204669.Acid345_3826"/>
<dbReference type="PANTHER" id="PTHR46401">
    <property type="entry name" value="GLYCOSYLTRANSFERASE WBBK-RELATED"/>
    <property type="match status" value="1"/>
</dbReference>
<dbReference type="GO" id="GO:0016757">
    <property type="term" value="F:glycosyltransferase activity"/>
    <property type="evidence" value="ECO:0007669"/>
    <property type="project" value="InterPro"/>
</dbReference>
<gene>
    <name evidence="4" type="ordered locus">Acid345_3826</name>
</gene>
<dbReference type="KEGG" id="aba:Acid345_3826"/>
<evidence type="ECO:0000259" key="2">
    <source>
        <dbReference type="Pfam" id="PF00534"/>
    </source>
</evidence>
<dbReference type="OrthoDB" id="9801609at2"/>
<dbReference type="SUPFAM" id="SSF53756">
    <property type="entry name" value="UDP-Glycosyltransferase/glycogen phosphorylase"/>
    <property type="match status" value="1"/>
</dbReference>
<keyword evidence="1 4" id="KW-0808">Transferase</keyword>
<dbReference type="Pfam" id="PF00534">
    <property type="entry name" value="Glycos_transf_1"/>
    <property type="match status" value="1"/>
</dbReference>